<dbReference type="RefSeq" id="WP_072950988.1">
    <property type="nucleotide sequence ID" value="NZ_FRCT01000008.1"/>
</dbReference>
<dbReference type="AlphaFoldDB" id="A0A1M7KBI9"/>
<dbReference type="Proteomes" id="UP000184394">
    <property type="component" value="Unassembled WGS sequence"/>
</dbReference>
<keyword evidence="1" id="KW-0472">Membrane</keyword>
<keyword evidence="1" id="KW-1133">Transmembrane helix</keyword>
<evidence type="ECO:0000313" key="3">
    <source>
        <dbReference type="Proteomes" id="UP000184394"/>
    </source>
</evidence>
<gene>
    <name evidence="2" type="ORF">SAMN04487860_10824</name>
</gene>
<evidence type="ECO:0000313" key="2">
    <source>
        <dbReference type="EMBL" id="SHM62575.1"/>
    </source>
</evidence>
<dbReference type="InterPro" id="IPR018247">
    <property type="entry name" value="EF_Hand_1_Ca_BS"/>
</dbReference>
<accession>A0A1M7KBI9</accession>
<proteinExistence type="predicted"/>
<dbReference type="EMBL" id="FRCT01000008">
    <property type="protein sequence ID" value="SHM62575.1"/>
    <property type="molecule type" value="Genomic_DNA"/>
</dbReference>
<name>A0A1M7KBI9_RUMFL</name>
<protein>
    <submittedName>
        <fullName evidence="2">Uncharacterized protein</fullName>
    </submittedName>
</protein>
<evidence type="ECO:0000256" key="1">
    <source>
        <dbReference type="SAM" id="Phobius"/>
    </source>
</evidence>
<dbReference type="OrthoDB" id="1828401at2"/>
<feature type="transmembrane region" description="Helical" evidence="1">
    <location>
        <begin position="81"/>
        <end position="101"/>
    </location>
</feature>
<sequence>MKKIDLFETFENAEDELMEDLTDMSPEISDEKLEKLLAVSERNYKMKKEETEGTRKEKYKEDESTVSGVERVKRTVWLRPLTMAASLVLIGATVAGSVALLNRGKMTKTDETTASDIAGDKEALKELCSNAPSHYDKLKASYKVVRIYDDITDVLDAQVEYDTKEDSVFVHRQQENSSESGYDSWNMKEFIYKNKIATIDLDNNWYDVLPYDISNEHLVAVENFWDPKGVFDLDYPWLGIAERLWSDWDIIGKDTVCGRECTVIEQLTDNGKLTAYFDAETGVELKYSYEGISVLGDSDGIEKTHTAKTEFEVTDIKYDDDAGHLITPLEFRQMIEEGGYRSEIREKDRYGNDVDPESANDLSYLGVSDISVTTTTVTSEQTTMTTTTDDTEIIFTTPVFEEPDAENMSFDAELGKIALAMVKKEEADVKFKINMAALNLADEYLEFSVDPEIAEEWDGILCSPVDGSSGLTDKVYYLLVDEPEFSNIKEMRRFGRSVYSANSIDLKRLNKMTAYLPDDLEQGDMISREQLRKIVEYRGKLYKLYYYLGIGHLSPVYFEDYPVIIADRTNTSFRAFIPFDINYNIEPATEEELQFQEVYFVFDTEYNDWRIEREYDRYDAGVYKKLADKVRGQ</sequence>
<dbReference type="PROSITE" id="PS00018">
    <property type="entry name" value="EF_HAND_1"/>
    <property type="match status" value="1"/>
</dbReference>
<keyword evidence="1" id="KW-0812">Transmembrane</keyword>
<reference evidence="2 3" key="1">
    <citation type="submission" date="2016-11" db="EMBL/GenBank/DDBJ databases">
        <authorList>
            <person name="Jaros S."/>
            <person name="Januszkiewicz K."/>
            <person name="Wedrychowicz H."/>
        </authorList>
    </citation>
    <scope>NUCLEOTIDE SEQUENCE [LARGE SCALE GENOMIC DNA]</scope>
    <source>
        <strain evidence="2 3">Y1</strain>
    </source>
</reference>
<organism evidence="2 3">
    <name type="scientific">Ruminococcus flavefaciens</name>
    <dbReference type="NCBI Taxonomy" id="1265"/>
    <lineage>
        <taxon>Bacteria</taxon>
        <taxon>Bacillati</taxon>
        <taxon>Bacillota</taxon>
        <taxon>Clostridia</taxon>
        <taxon>Eubacteriales</taxon>
        <taxon>Oscillospiraceae</taxon>
        <taxon>Ruminococcus</taxon>
    </lineage>
</organism>